<keyword evidence="3 9" id="KW-0812">Transmembrane</keyword>
<accession>A0A914XGQ1</accession>
<keyword evidence="2" id="KW-1003">Cell membrane</keyword>
<dbReference type="Pfam" id="PF00001">
    <property type="entry name" value="7tm_1"/>
    <property type="match status" value="1"/>
</dbReference>
<dbReference type="Proteomes" id="UP000887566">
    <property type="component" value="Unplaced"/>
</dbReference>
<feature type="transmembrane region" description="Helical" evidence="9">
    <location>
        <begin position="232"/>
        <end position="254"/>
    </location>
</feature>
<dbReference type="GO" id="GO:0005886">
    <property type="term" value="C:plasma membrane"/>
    <property type="evidence" value="ECO:0007669"/>
    <property type="project" value="UniProtKB-SubCell"/>
</dbReference>
<sequence length="321" mass="36355">MNITNVTLSADPDPESAQWLGILYGLYAVIGIPSNLLMLILTITDKNLRTMPMNICIFSITFADMMALVSFLSATLWTATYDVMVCKVMGVGIYIFDAMSLLLPACLAVCRYAAVCWEQDLHPILRYLKTRRGILLLNAMFWTYGLTFTLPLIADDKFGLDRMGCCGVTDIDSAFLWTYYMVVIVGVLFGAYTLMFIFYRKLDKWVKETSSLLTMSSVTRDTLMATRNLMRLLRWLLLLPVVVYYPALIVETILRVFPNAISVRTARYFLITVPLPHVCDPIVTLLFVKSYRTALFSLLPLKGRMSTRVVPVVSSAHFAKY</sequence>
<evidence type="ECO:0000256" key="7">
    <source>
        <dbReference type="ARBA" id="ARBA00023170"/>
    </source>
</evidence>
<comment type="subcellular location">
    <subcellularLocation>
        <location evidence="1">Cell membrane</location>
        <topology evidence="1">Multi-pass membrane protein</topology>
    </subcellularLocation>
</comment>
<keyword evidence="7" id="KW-0675">Receptor</keyword>
<dbReference type="InterPro" id="IPR000276">
    <property type="entry name" value="GPCR_Rhodpsn"/>
</dbReference>
<feature type="domain" description="G-protein coupled receptors family 1 profile" evidence="10">
    <location>
        <begin position="34"/>
        <end position="284"/>
    </location>
</feature>
<dbReference type="PRINTS" id="PR00237">
    <property type="entry name" value="GPCRRHODOPSN"/>
</dbReference>
<reference evidence="12" key="1">
    <citation type="submission" date="2022-11" db="UniProtKB">
        <authorList>
            <consortium name="WormBaseParasite"/>
        </authorList>
    </citation>
    <scope>IDENTIFICATION</scope>
</reference>
<evidence type="ECO:0000256" key="2">
    <source>
        <dbReference type="ARBA" id="ARBA00022475"/>
    </source>
</evidence>
<organism evidence="11 12">
    <name type="scientific">Plectus sambesii</name>
    <dbReference type="NCBI Taxonomy" id="2011161"/>
    <lineage>
        <taxon>Eukaryota</taxon>
        <taxon>Metazoa</taxon>
        <taxon>Ecdysozoa</taxon>
        <taxon>Nematoda</taxon>
        <taxon>Chromadorea</taxon>
        <taxon>Plectida</taxon>
        <taxon>Plectina</taxon>
        <taxon>Plectoidea</taxon>
        <taxon>Plectidae</taxon>
        <taxon>Plectus</taxon>
    </lineage>
</organism>
<feature type="transmembrane region" description="Helical" evidence="9">
    <location>
        <begin position="55"/>
        <end position="79"/>
    </location>
</feature>
<dbReference type="PROSITE" id="PS50262">
    <property type="entry name" value="G_PROTEIN_RECEP_F1_2"/>
    <property type="match status" value="1"/>
</dbReference>
<dbReference type="SUPFAM" id="SSF81321">
    <property type="entry name" value="Family A G protein-coupled receptor-like"/>
    <property type="match status" value="1"/>
</dbReference>
<dbReference type="InterPro" id="IPR017452">
    <property type="entry name" value="GPCR_Rhodpsn_7TM"/>
</dbReference>
<evidence type="ECO:0000259" key="10">
    <source>
        <dbReference type="PROSITE" id="PS50262"/>
    </source>
</evidence>
<feature type="transmembrane region" description="Helical" evidence="9">
    <location>
        <begin position="266"/>
        <end position="288"/>
    </location>
</feature>
<dbReference type="AlphaFoldDB" id="A0A914XGQ1"/>
<feature type="transmembrane region" description="Helical" evidence="9">
    <location>
        <begin position="91"/>
        <end position="114"/>
    </location>
</feature>
<evidence type="ECO:0000256" key="1">
    <source>
        <dbReference type="ARBA" id="ARBA00004651"/>
    </source>
</evidence>
<evidence type="ECO:0000256" key="9">
    <source>
        <dbReference type="SAM" id="Phobius"/>
    </source>
</evidence>
<evidence type="ECO:0000256" key="4">
    <source>
        <dbReference type="ARBA" id="ARBA00022989"/>
    </source>
</evidence>
<evidence type="ECO:0000313" key="11">
    <source>
        <dbReference type="Proteomes" id="UP000887566"/>
    </source>
</evidence>
<dbReference type="Gene3D" id="1.20.1070.10">
    <property type="entry name" value="Rhodopsin 7-helix transmembrane proteins"/>
    <property type="match status" value="1"/>
</dbReference>
<dbReference type="GO" id="GO:0004930">
    <property type="term" value="F:G protein-coupled receptor activity"/>
    <property type="evidence" value="ECO:0007669"/>
    <property type="project" value="UniProtKB-KW"/>
</dbReference>
<dbReference type="CDD" id="cd00637">
    <property type="entry name" value="7tm_classA_rhodopsin-like"/>
    <property type="match status" value="1"/>
</dbReference>
<feature type="transmembrane region" description="Helical" evidence="9">
    <location>
        <begin position="135"/>
        <end position="154"/>
    </location>
</feature>
<evidence type="ECO:0000313" key="12">
    <source>
        <dbReference type="WBParaSite" id="PSAMB.scaffold822size40855.g9011.t1"/>
    </source>
</evidence>
<evidence type="ECO:0000256" key="5">
    <source>
        <dbReference type="ARBA" id="ARBA00023040"/>
    </source>
</evidence>
<feature type="transmembrane region" description="Helical" evidence="9">
    <location>
        <begin position="20"/>
        <end position="43"/>
    </location>
</feature>
<evidence type="ECO:0000256" key="3">
    <source>
        <dbReference type="ARBA" id="ARBA00022692"/>
    </source>
</evidence>
<proteinExistence type="predicted"/>
<keyword evidence="5" id="KW-0297">G-protein coupled receptor</keyword>
<dbReference type="PANTHER" id="PTHR24228">
    <property type="entry name" value="B2 BRADYKININ RECEPTOR/ANGIOTENSIN II RECEPTOR"/>
    <property type="match status" value="1"/>
</dbReference>
<dbReference type="WBParaSite" id="PSAMB.scaffold822size40855.g9011.t1">
    <property type="protein sequence ID" value="PSAMB.scaffold822size40855.g9011.t1"/>
    <property type="gene ID" value="PSAMB.scaffold822size40855.g9011"/>
</dbReference>
<protein>
    <submittedName>
        <fullName evidence="12">G-protein coupled receptors family 1 profile domain-containing protein</fullName>
    </submittedName>
</protein>
<name>A0A914XGQ1_9BILA</name>
<keyword evidence="6 9" id="KW-0472">Membrane</keyword>
<keyword evidence="8" id="KW-0807">Transducer</keyword>
<feature type="transmembrane region" description="Helical" evidence="9">
    <location>
        <begin position="174"/>
        <end position="199"/>
    </location>
</feature>
<evidence type="ECO:0000256" key="8">
    <source>
        <dbReference type="ARBA" id="ARBA00023224"/>
    </source>
</evidence>
<dbReference type="PANTHER" id="PTHR24228:SF59">
    <property type="entry name" value="NEUROPEPTIDE RECEPTOR 15"/>
    <property type="match status" value="1"/>
</dbReference>
<keyword evidence="11" id="KW-1185">Reference proteome</keyword>
<keyword evidence="4 9" id="KW-1133">Transmembrane helix</keyword>
<evidence type="ECO:0000256" key="6">
    <source>
        <dbReference type="ARBA" id="ARBA00023136"/>
    </source>
</evidence>